<keyword evidence="3" id="KW-1003">Cell membrane</keyword>
<dbReference type="CDD" id="cd24017">
    <property type="entry name" value="ASKHA_T2SSL_N"/>
    <property type="match status" value="1"/>
</dbReference>
<evidence type="ECO:0000256" key="7">
    <source>
        <dbReference type="ARBA" id="ARBA00022989"/>
    </source>
</evidence>
<comment type="subcellular location">
    <subcellularLocation>
        <location evidence="1">Cell inner membrane</location>
        <topology evidence="1">Single-pass membrane protein</topology>
    </subcellularLocation>
</comment>
<dbReference type="EMBL" id="UOFF01000027">
    <property type="protein sequence ID" value="VAW53494.1"/>
    <property type="molecule type" value="Genomic_DNA"/>
</dbReference>
<dbReference type="Pfam" id="PF05134">
    <property type="entry name" value="T2SSL"/>
    <property type="match status" value="1"/>
</dbReference>
<feature type="domain" description="GspL cytoplasmic actin-ATPase-like" evidence="9">
    <location>
        <begin position="34"/>
        <end position="184"/>
    </location>
</feature>
<dbReference type="GO" id="GO:0015627">
    <property type="term" value="C:type II protein secretion system complex"/>
    <property type="evidence" value="ECO:0007669"/>
    <property type="project" value="InterPro"/>
</dbReference>
<reference evidence="11" key="1">
    <citation type="submission" date="2018-06" db="EMBL/GenBank/DDBJ databases">
        <authorList>
            <person name="Zhirakovskaya E."/>
        </authorList>
    </citation>
    <scope>NUCLEOTIDE SEQUENCE</scope>
</reference>
<evidence type="ECO:0008006" key="12">
    <source>
        <dbReference type="Google" id="ProtNLM"/>
    </source>
</evidence>
<evidence type="ECO:0000259" key="10">
    <source>
        <dbReference type="Pfam" id="PF12693"/>
    </source>
</evidence>
<dbReference type="GO" id="GO:0009276">
    <property type="term" value="C:Gram-negative-bacterium-type cell wall"/>
    <property type="evidence" value="ECO:0007669"/>
    <property type="project" value="InterPro"/>
</dbReference>
<dbReference type="InterPro" id="IPR025691">
    <property type="entry name" value="GspL_pp_dom"/>
</dbReference>
<evidence type="ECO:0000313" key="11">
    <source>
        <dbReference type="EMBL" id="VAW53494.1"/>
    </source>
</evidence>
<accession>A0A3B0XBW3</accession>
<dbReference type="Gene3D" id="3.30.420.380">
    <property type="match status" value="1"/>
</dbReference>
<dbReference type="Gene3D" id="3.30.1360.100">
    <property type="entry name" value="General secretion pathway protein M, EpsM"/>
    <property type="match status" value="1"/>
</dbReference>
<feature type="domain" description="GspL periplasmic" evidence="10">
    <location>
        <begin position="262"/>
        <end position="414"/>
    </location>
</feature>
<dbReference type="InterPro" id="IPR043129">
    <property type="entry name" value="ATPase_NBD"/>
</dbReference>
<protein>
    <recommendedName>
        <fullName evidence="12">General secretion pathway protein L</fullName>
    </recommendedName>
</protein>
<evidence type="ECO:0000256" key="4">
    <source>
        <dbReference type="ARBA" id="ARBA00022519"/>
    </source>
</evidence>
<keyword evidence="2" id="KW-0813">Transport</keyword>
<keyword evidence="5" id="KW-0812">Transmembrane</keyword>
<name>A0A3B0XBW3_9ZZZZ</name>
<dbReference type="SUPFAM" id="SSF53067">
    <property type="entry name" value="Actin-like ATPase domain"/>
    <property type="match status" value="1"/>
</dbReference>
<organism evidence="11">
    <name type="scientific">hydrothermal vent metagenome</name>
    <dbReference type="NCBI Taxonomy" id="652676"/>
    <lineage>
        <taxon>unclassified sequences</taxon>
        <taxon>metagenomes</taxon>
        <taxon>ecological metagenomes</taxon>
    </lineage>
</organism>
<dbReference type="GO" id="GO:0015628">
    <property type="term" value="P:protein secretion by the type II secretion system"/>
    <property type="evidence" value="ECO:0007669"/>
    <property type="project" value="InterPro"/>
</dbReference>
<dbReference type="NCBIfam" id="TIGR01709">
    <property type="entry name" value="typeII_sec_gspL"/>
    <property type="match status" value="1"/>
</dbReference>
<gene>
    <name evidence="11" type="ORF">MNBD_GAMMA07-325</name>
</gene>
<sequence>MSEFLIIHYKPGSQSNLQFWAMGADLHPSVSLGQGDFEELKIIARGKKVTLLIDAHYTSQELVDIPSKSRSKQILAVPFAMEDCLAEDIDDMHFTLGKSSSDASSENHVPVIAIKRSLLQQTLDLFKQHQIHIDAITADSVALTSTPNQWAILLDQDNAIIKTGNALAHTCDRENLAIILQALISSLPETEEKPDSISFHFKEDDDEAATLLSDIDTDIKIEARCYANHSLEIFVRHLKNISAFNLLQGEFTPKRDENMWLKPWKAAAIAASVLLALQLSYDSILATQLETKNLALTKKIETEFKKAMPGVKKMTNMQKRVKRRLSDLKSGGSGSSNSSFLQILSKVAPALSEGNKVTIKATIYKNNYIDVDLTAKTLQDMEDVKSKLAAIPGIKTVLSTTVKKDSVKGRLRLEAKG</sequence>
<dbReference type="AlphaFoldDB" id="A0A3B0XBW3"/>
<proteinExistence type="predicted"/>
<dbReference type="Pfam" id="PF12693">
    <property type="entry name" value="GspL_C"/>
    <property type="match status" value="1"/>
</dbReference>
<keyword evidence="4" id="KW-0997">Cell inner membrane</keyword>
<dbReference type="InterPro" id="IPR024230">
    <property type="entry name" value="GspL_cyto_dom"/>
</dbReference>
<dbReference type="Gene3D" id="3.30.420.370">
    <property type="match status" value="1"/>
</dbReference>
<evidence type="ECO:0000256" key="6">
    <source>
        <dbReference type="ARBA" id="ARBA00022927"/>
    </source>
</evidence>
<keyword evidence="7" id="KW-1133">Transmembrane helix</keyword>
<evidence type="ECO:0000256" key="8">
    <source>
        <dbReference type="ARBA" id="ARBA00023136"/>
    </source>
</evidence>
<dbReference type="InterPro" id="IPR007812">
    <property type="entry name" value="T2SS_protein-GspL"/>
</dbReference>
<evidence type="ECO:0000256" key="2">
    <source>
        <dbReference type="ARBA" id="ARBA00022448"/>
    </source>
</evidence>
<evidence type="ECO:0000256" key="3">
    <source>
        <dbReference type="ARBA" id="ARBA00022475"/>
    </source>
</evidence>
<keyword evidence="6" id="KW-0653">Protein transport</keyword>
<dbReference type="GO" id="GO:0005886">
    <property type="term" value="C:plasma membrane"/>
    <property type="evidence" value="ECO:0007669"/>
    <property type="project" value="UniProtKB-SubCell"/>
</dbReference>
<evidence type="ECO:0000256" key="5">
    <source>
        <dbReference type="ARBA" id="ARBA00022692"/>
    </source>
</evidence>
<keyword evidence="8" id="KW-0472">Membrane</keyword>
<evidence type="ECO:0000256" key="1">
    <source>
        <dbReference type="ARBA" id="ARBA00004377"/>
    </source>
</evidence>
<evidence type="ECO:0000259" key="9">
    <source>
        <dbReference type="Pfam" id="PF05134"/>
    </source>
</evidence>